<dbReference type="AlphaFoldDB" id="A0A2G8SPQ2"/>
<protein>
    <submittedName>
        <fullName evidence="2">Uncharacterized protein</fullName>
    </submittedName>
</protein>
<evidence type="ECO:0000313" key="3">
    <source>
        <dbReference type="Proteomes" id="UP000230002"/>
    </source>
</evidence>
<dbReference type="EMBL" id="AYKW01000003">
    <property type="protein sequence ID" value="PIL35746.1"/>
    <property type="molecule type" value="Genomic_DNA"/>
</dbReference>
<feature type="region of interest" description="Disordered" evidence="1">
    <location>
        <begin position="1"/>
        <end position="20"/>
    </location>
</feature>
<accession>A0A2G8SPQ2</accession>
<name>A0A2G8SPQ2_9APHY</name>
<sequence>MHTDSDASPPRPPPCQHYSRRAAAVALSSSSLHVGMFVHTMLRACSRHSSPVFRRAASQRTSLRFRVGHYSTPNLDLCRHHHTPLRTCSAVHDLLSSNHRDITHLQCVCVLPRLSP</sequence>
<evidence type="ECO:0000313" key="2">
    <source>
        <dbReference type="EMBL" id="PIL35746.1"/>
    </source>
</evidence>
<dbReference type="Proteomes" id="UP000230002">
    <property type="component" value="Unassembled WGS sequence"/>
</dbReference>
<comment type="caution">
    <text evidence="2">The sequence shown here is derived from an EMBL/GenBank/DDBJ whole genome shotgun (WGS) entry which is preliminary data.</text>
</comment>
<gene>
    <name evidence="2" type="ORF">GSI_02476</name>
</gene>
<organism evidence="2 3">
    <name type="scientific">Ganoderma sinense ZZ0214-1</name>
    <dbReference type="NCBI Taxonomy" id="1077348"/>
    <lineage>
        <taxon>Eukaryota</taxon>
        <taxon>Fungi</taxon>
        <taxon>Dikarya</taxon>
        <taxon>Basidiomycota</taxon>
        <taxon>Agaricomycotina</taxon>
        <taxon>Agaricomycetes</taxon>
        <taxon>Polyporales</taxon>
        <taxon>Polyporaceae</taxon>
        <taxon>Ganoderma</taxon>
    </lineage>
</organism>
<evidence type="ECO:0000256" key="1">
    <source>
        <dbReference type="SAM" id="MobiDB-lite"/>
    </source>
</evidence>
<keyword evidence="3" id="KW-1185">Reference proteome</keyword>
<proteinExistence type="predicted"/>
<reference evidence="2 3" key="1">
    <citation type="journal article" date="2015" name="Sci. Rep.">
        <title>Chromosome-level genome map provides insights into diverse defense mechanisms in the medicinal fungus Ganoderma sinense.</title>
        <authorList>
            <person name="Zhu Y."/>
            <person name="Xu J."/>
            <person name="Sun C."/>
            <person name="Zhou S."/>
            <person name="Xu H."/>
            <person name="Nelson D.R."/>
            <person name="Qian J."/>
            <person name="Song J."/>
            <person name="Luo H."/>
            <person name="Xiang L."/>
            <person name="Li Y."/>
            <person name="Xu Z."/>
            <person name="Ji A."/>
            <person name="Wang L."/>
            <person name="Lu S."/>
            <person name="Hayward A."/>
            <person name="Sun W."/>
            <person name="Li X."/>
            <person name="Schwartz D.C."/>
            <person name="Wang Y."/>
            <person name="Chen S."/>
        </authorList>
    </citation>
    <scope>NUCLEOTIDE SEQUENCE [LARGE SCALE GENOMIC DNA]</scope>
    <source>
        <strain evidence="2 3">ZZ0214-1</strain>
    </source>
</reference>